<reference evidence="3" key="1">
    <citation type="submission" date="2021-10" db="EMBL/GenBank/DDBJ databases">
        <title>Anaerobic single-cell dispensing facilitates the cultivation of human gut bacteria.</title>
        <authorList>
            <person name="Afrizal A."/>
        </authorList>
    </citation>
    <scope>NUCLEOTIDE SEQUENCE</scope>
    <source>
        <strain evidence="3">CLA-AA-H272</strain>
    </source>
</reference>
<evidence type="ECO:0000256" key="2">
    <source>
        <dbReference type="SAM" id="SignalP"/>
    </source>
</evidence>
<dbReference type="EMBL" id="JAJEPW010000006">
    <property type="protein sequence ID" value="MCC2128575.1"/>
    <property type="molecule type" value="Genomic_DNA"/>
</dbReference>
<keyword evidence="1" id="KW-0812">Transmembrane</keyword>
<dbReference type="Proteomes" id="UP001199319">
    <property type="component" value="Unassembled WGS sequence"/>
</dbReference>
<feature type="transmembrane region" description="Helical" evidence="1">
    <location>
        <begin position="113"/>
        <end position="134"/>
    </location>
</feature>
<feature type="transmembrane region" description="Helical" evidence="1">
    <location>
        <begin position="31"/>
        <end position="56"/>
    </location>
</feature>
<keyword evidence="4" id="KW-1185">Reference proteome</keyword>
<keyword evidence="2" id="KW-0732">Signal</keyword>
<protein>
    <submittedName>
        <fullName evidence="3">Sporulation protein</fullName>
    </submittedName>
</protein>
<keyword evidence="1" id="KW-1133">Transmembrane helix</keyword>
<feature type="chain" id="PRO_5042041785" evidence="2">
    <location>
        <begin position="25"/>
        <end position="295"/>
    </location>
</feature>
<feature type="transmembrane region" description="Helical" evidence="1">
    <location>
        <begin position="178"/>
        <end position="207"/>
    </location>
</feature>
<dbReference type="AlphaFoldDB" id="A0AAE3ADS8"/>
<name>A0AAE3ADS8_9FIRM</name>
<evidence type="ECO:0000313" key="3">
    <source>
        <dbReference type="EMBL" id="MCC2128575.1"/>
    </source>
</evidence>
<feature type="transmembrane region" description="Helical" evidence="1">
    <location>
        <begin position="76"/>
        <end position="93"/>
    </location>
</feature>
<gene>
    <name evidence="3" type="ORF">LKD37_03400</name>
</gene>
<sequence>MKGRLAAWACLAALGLLLARSAEAAQAVRDGLALCAGSVIPALFPFLAVSGLLTALDAGASPALGPLARLLGCSRAGARAFLLGLTGSYPVGARTVAQLYRRGGISRREACRLLLFSNNCGPAFILGVAGLGCFGSLRAGVLLWGVHILAALVIALALPRQAAEPSERPGSVPARPPLVPALIAAVRDAAGTMVYICGFVVFFLVLLRVMGRVTGLSHPVLSGAVELTQGILALPHTRRGFVWAAGLLGWGGLSVHGQSAAVLSGTDLPMGPYLAAKAAHAAVSVLLAWPVSMCL</sequence>
<evidence type="ECO:0000256" key="1">
    <source>
        <dbReference type="SAM" id="Phobius"/>
    </source>
</evidence>
<proteinExistence type="predicted"/>
<comment type="caution">
    <text evidence="3">The sequence shown here is derived from an EMBL/GenBank/DDBJ whole genome shotgun (WGS) entry which is preliminary data.</text>
</comment>
<evidence type="ECO:0000313" key="4">
    <source>
        <dbReference type="Proteomes" id="UP001199319"/>
    </source>
</evidence>
<feature type="signal peptide" evidence="2">
    <location>
        <begin position="1"/>
        <end position="24"/>
    </location>
</feature>
<organism evidence="3 4">
    <name type="scientific">Brotocaccenecus cirricatena</name>
    <dbReference type="NCBI Taxonomy" id="3064195"/>
    <lineage>
        <taxon>Bacteria</taxon>
        <taxon>Bacillati</taxon>
        <taxon>Bacillota</taxon>
        <taxon>Clostridia</taxon>
        <taxon>Eubacteriales</taxon>
        <taxon>Oscillospiraceae</taxon>
        <taxon>Brotocaccenecus</taxon>
    </lineage>
</organism>
<dbReference type="RefSeq" id="WP_302927936.1">
    <property type="nucleotide sequence ID" value="NZ_JAJEPW010000006.1"/>
</dbReference>
<feature type="transmembrane region" description="Helical" evidence="1">
    <location>
        <begin position="141"/>
        <end position="158"/>
    </location>
</feature>
<accession>A0AAE3ADS8</accession>
<keyword evidence="1" id="KW-0472">Membrane</keyword>